<name>A0ABM0TQW1_CAMSA</name>
<feature type="compositionally biased region" description="Basic and acidic residues" evidence="8">
    <location>
        <begin position="552"/>
        <end position="562"/>
    </location>
</feature>
<evidence type="ECO:0000256" key="1">
    <source>
        <dbReference type="ARBA" id="ARBA00004123"/>
    </source>
</evidence>
<dbReference type="SUPFAM" id="SSF48371">
    <property type="entry name" value="ARM repeat"/>
    <property type="match status" value="1"/>
</dbReference>
<comment type="subcellular location">
    <subcellularLocation>
        <location evidence="1">Nucleus</location>
    </subcellularLocation>
</comment>
<dbReference type="Pfam" id="PF20168">
    <property type="entry name" value="PDS5"/>
    <property type="match status" value="1"/>
</dbReference>
<evidence type="ECO:0000256" key="8">
    <source>
        <dbReference type="SAM" id="MobiDB-lite"/>
    </source>
</evidence>
<evidence type="ECO:0000256" key="6">
    <source>
        <dbReference type="ARBA" id="ARBA00023242"/>
    </source>
</evidence>
<keyword evidence="6" id="KW-0539">Nucleus</keyword>
<evidence type="ECO:0000256" key="5">
    <source>
        <dbReference type="ARBA" id="ARBA00023204"/>
    </source>
</evidence>
<dbReference type="PANTHER" id="PTHR12663">
    <property type="entry name" value="ANDROGEN INDUCED INHIBITOR OF PROLIFERATION AS3 / PDS5-RELATED"/>
    <property type="match status" value="1"/>
</dbReference>
<feature type="compositionally biased region" description="Basic and acidic residues" evidence="8">
    <location>
        <begin position="517"/>
        <end position="531"/>
    </location>
</feature>
<dbReference type="Proteomes" id="UP000694864">
    <property type="component" value="Chromosome 9"/>
</dbReference>
<evidence type="ECO:0000256" key="4">
    <source>
        <dbReference type="ARBA" id="ARBA00022776"/>
    </source>
</evidence>
<keyword evidence="2" id="KW-0132">Cell division</keyword>
<accession>A0ABM0TQW1</accession>
<dbReference type="GeneID" id="104714288"/>
<keyword evidence="9" id="KW-1185">Reference proteome</keyword>
<dbReference type="InterPro" id="IPR039776">
    <property type="entry name" value="Pds5"/>
</dbReference>
<feature type="compositionally biased region" description="Basic and acidic residues" evidence="8">
    <location>
        <begin position="312"/>
        <end position="327"/>
    </location>
</feature>
<feature type="compositionally biased region" description="Basic and acidic residues" evidence="8">
    <location>
        <begin position="290"/>
        <end position="304"/>
    </location>
</feature>
<feature type="compositionally biased region" description="Low complexity" evidence="8">
    <location>
        <begin position="681"/>
        <end position="692"/>
    </location>
</feature>
<dbReference type="RefSeq" id="XP_010429898.1">
    <property type="nucleotide sequence ID" value="XM_010431596.2"/>
</dbReference>
<feature type="region of interest" description="Disordered" evidence="8">
    <location>
        <begin position="671"/>
        <end position="857"/>
    </location>
</feature>
<gene>
    <name evidence="10" type="primary">LOC104714288</name>
</gene>
<protein>
    <submittedName>
        <fullName evidence="10">Glutamic acid-rich protein-like isoform X1</fullName>
    </submittedName>
</protein>
<feature type="compositionally biased region" description="Basic and acidic residues" evidence="8">
    <location>
        <begin position="755"/>
        <end position="778"/>
    </location>
</feature>
<dbReference type="CDD" id="cd20404">
    <property type="entry name" value="Tudor_Agenet_AtEML-like"/>
    <property type="match status" value="1"/>
</dbReference>
<feature type="compositionally biased region" description="Basic and acidic residues" evidence="8">
    <location>
        <begin position="695"/>
        <end position="729"/>
    </location>
</feature>
<keyword evidence="5" id="KW-0234">DNA repair</keyword>
<keyword evidence="7" id="KW-0131">Cell cycle</keyword>
<feature type="compositionally biased region" description="Acidic residues" evidence="8">
    <location>
        <begin position="848"/>
        <end position="857"/>
    </location>
</feature>
<evidence type="ECO:0000256" key="7">
    <source>
        <dbReference type="ARBA" id="ARBA00023306"/>
    </source>
</evidence>
<feature type="compositionally biased region" description="Polar residues" evidence="8">
    <location>
        <begin position="478"/>
        <end position="499"/>
    </location>
</feature>
<reference evidence="10" key="2">
    <citation type="submission" date="2025-08" db="UniProtKB">
        <authorList>
            <consortium name="RefSeq"/>
        </authorList>
    </citation>
    <scope>IDENTIFICATION</scope>
    <source>
        <tissue evidence="10">Leaf</tissue>
    </source>
</reference>
<evidence type="ECO:0000256" key="2">
    <source>
        <dbReference type="ARBA" id="ARBA00022618"/>
    </source>
</evidence>
<dbReference type="Gene3D" id="2.30.30.140">
    <property type="match status" value="1"/>
</dbReference>
<reference evidence="9" key="1">
    <citation type="journal article" date="2014" name="Nat. Commun.">
        <title>The emerging biofuel crop Camelina sativa retains a highly undifferentiated hexaploid genome structure.</title>
        <authorList>
            <person name="Kagale S."/>
            <person name="Koh C."/>
            <person name="Nixon J."/>
            <person name="Bollina V."/>
            <person name="Clarke W.E."/>
            <person name="Tuteja R."/>
            <person name="Spillane C."/>
            <person name="Robinson S.J."/>
            <person name="Links M.G."/>
            <person name="Clarke C."/>
            <person name="Higgins E.E."/>
            <person name="Huebert T."/>
            <person name="Sharpe A.G."/>
            <person name="Parkin I.A."/>
        </authorList>
    </citation>
    <scope>NUCLEOTIDE SEQUENCE [LARGE SCALE GENOMIC DNA]</scope>
    <source>
        <strain evidence="9">cv. DH55</strain>
    </source>
</reference>
<evidence type="ECO:0000313" key="9">
    <source>
        <dbReference type="Proteomes" id="UP000694864"/>
    </source>
</evidence>
<dbReference type="PANTHER" id="PTHR12663:SF55">
    <property type="entry name" value="SISTER CHROMATID COHESION PROTEIN PDS5 HOMOLOG D"/>
    <property type="match status" value="1"/>
</dbReference>
<evidence type="ECO:0000256" key="3">
    <source>
        <dbReference type="ARBA" id="ARBA00022763"/>
    </source>
</evidence>
<feature type="compositionally biased region" description="Polar residues" evidence="8">
    <location>
        <begin position="328"/>
        <end position="341"/>
    </location>
</feature>
<proteinExistence type="predicted"/>
<organism evidence="9 10">
    <name type="scientific">Camelina sativa</name>
    <name type="common">False flax</name>
    <name type="synonym">Myagrum sativum</name>
    <dbReference type="NCBI Taxonomy" id="90675"/>
    <lineage>
        <taxon>Eukaryota</taxon>
        <taxon>Viridiplantae</taxon>
        <taxon>Streptophyta</taxon>
        <taxon>Embryophyta</taxon>
        <taxon>Tracheophyta</taxon>
        <taxon>Spermatophyta</taxon>
        <taxon>Magnoliopsida</taxon>
        <taxon>eudicotyledons</taxon>
        <taxon>Gunneridae</taxon>
        <taxon>Pentapetalae</taxon>
        <taxon>rosids</taxon>
        <taxon>malvids</taxon>
        <taxon>Brassicales</taxon>
        <taxon>Brassicaceae</taxon>
        <taxon>Camelineae</taxon>
        <taxon>Camelina</taxon>
    </lineage>
</organism>
<feature type="compositionally biased region" description="Acidic residues" evidence="8">
    <location>
        <begin position="803"/>
        <end position="819"/>
    </location>
</feature>
<feature type="compositionally biased region" description="Basic and acidic residues" evidence="8">
    <location>
        <begin position="458"/>
        <end position="477"/>
    </location>
</feature>
<feature type="compositionally biased region" description="Polar residues" evidence="8">
    <location>
        <begin position="418"/>
        <end position="429"/>
    </location>
</feature>
<keyword evidence="3" id="KW-0227">DNA damage</keyword>
<feature type="compositionally biased region" description="Acidic residues" evidence="8">
    <location>
        <begin position="784"/>
        <end position="795"/>
    </location>
</feature>
<sequence>MTIIVGLDDLSKALIDAGKNLLSPPPSTDELLTLLDETESLLRNVDQDPPLSMQSALLPSKSALVSVDLLSHPDSDVRVSVLSCLTEIVRITAPEAPYSDDRMKDIFRLTVEAFEKLADASSSRSYRKAVSVLDNVAKVRSCLVMLDLECYDLILLMFQKFLKIIRPAHPQVVFSSMEMIMITIIDEIEEVSTNLLHILLASVKKENQNVLPMSGSLAEKVLSRCARKLKPYIIEALNSTGTSYDMYSPVVSSICQSDFDTTEVHNIVNTKENEAAEPMLGRRATTSGSLEEKLGLGHSRKENLSKSSSKRPARDGTRRINEKDKVRNGNNSSLLKQSLKQVRSESTDAETELGVTGKRGRKPNSLMNPEDYDISWLSGKRDPFKTTSNRKIHKRRSAGESSLGKVAARKTPLLKETSPATSRSLTGSLKRSRVDESDYDYDSDSLSSPRLKKLAACFRDEEPPKKESNQEEDDRKIGNSSKKIRSQNGLEKSQKTAQKSPIVEAKILNPSGKRLSVRSDAKRKNLERASRDTPVPQSSKRKKMVSQVAARKLSDESEETPKSHPTRRRTARKEVESDTNGFGEDLVGRRVNIWWPLDKTFYEGVIDSYCTRKKMHRVIYSDGDSEELNLSEERWELLEDHIIDDEQDKEVDLPESIPLSDILQRQRVKKSKNVAVSVEPTSSSGLRSSSRTLHMKKETGKKLKKQVEKTREGKNVRSLRELNAETDRTAEEEEEVSLEAELDRREEQECEDDCSEKQEQSEHNGVEAEAEGKEEEKQFANSEIESESEDSESEEEPKWRETDDMEDEVEAEEEEERGEVDEKGANTSFSEIEKEEEEREEVGFSEIEKEEDEEKES</sequence>
<dbReference type="InterPro" id="IPR016024">
    <property type="entry name" value="ARM-type_fold"/>
</dbReference>
<evidence type="ECO:0000313" key="10">
    <source>
        <dbReference type="RefSeq" id="XP_010429898.1"/>
    </source>
</evidence>
<feature type="compositionally biased region" description="Acidic residues" evidence="8">
    <location>
        <begin position="730"/>
        <end position="740"/>
    </location>
</feature>
<feature type="region of interest" description="Disordered" evidence="8">
    <location>
        <begin position="269"/>
        <end position="582"/>
    </location>
</feature>
<dbReference type="SUPFAM" id="SSF63748">
    <property type="entry name" value="Tudor/PWWP/MBT"/>
    <property type="match status" value="1"/>
</dbReference>
<keyword evidence="4" id="KW-0498">Mitosis</keyword>